<keyword evidence="10" id="KW-0472">Membrane</keyword>
<comment type="subunit">
    <text evidence="15">Interacts with PEX6; forming the PEX1-PEX6 AAA ATPase complex, which is composed of a heterohexamer formed by a trimer of PEX1-PEX6 dimers.</text>
</comment>
<evidence type="ECO:0000313" key="17">
    <source>
        <dbReference type="EMBL" id="KAK5645874.1"/>
    </source>
</evidence>
<keyword evidence="4" id="KW-0963">Cytoplasm</keyword>
<dbReference type="Gene3D" id="1.10.8.60">
    <property type="match status" value="2"/>
</dbReference>
<evidence type="ECO:0000256" key="13">
    <source>
        <dbReference type="ARBA" id="ARBA00034532"/>
    </source>
</evidence>
<evidence type="ECO:0000256" key="3">
    <source>
        <dbReference type="ARBA" id="ARBA00022448"/>
    </source>
</evidence>
<reference evidence="17 18" key="1">
    <citation type="journal article" date="2024" name="Insects">
        <title>An Improved Chromosome-Level Genome Assembly of the Firefly Pyrocoelia pectoralis.</title>
        <authorList>
            <person name="Fu X."/>
            <person name="Meyer-Rochow V.B."/>
            <person name="Ballantyne L."/>
            <person name="Zhu X."/>
        </authorList>
    </citation>
    <scope>NUCLEOTIDE SEQUENCE [LARGE SCALE GENOMIC DNA]</scope>
    <source>
        <strain evidence="17">XCY_ONT2</strain>
    </source>
</reference>
<evidence type="ECO:0000259" key="16">
    <source>
        <dbReference type="SMART" id="SM00382"/>
    </source>
</evidence>
<evidence type="ECO:0000256" key="6">
    <source>
        <dbReference type="ARBA" id="ARBA00022741"/>
    </source>
</evidence>
<dbReference type="PANTHER" id="PTHR23077">
    <property type="entry name" value="AAA-FAMILY ATPASE"/>
    <property type="match status" value="1"/>
</dbReference>
<dbReference type="Gene3D" id="3.10.330.10">
    <property type="match status" value="1"/>
</dbReference>
<protein>
    <recommendedName>
        <fullName evidence="13">Peroxisomal ATPase PEX1</fullName>
    </recommendedName>
    <alternativeName>
        <fullName evidence="12">Peroxin-1</fullName>
    </alternativeName>
</protein>
<feature type="domain" description="AAA+ ATPase" evidence="16">
    <location>
        <begin position="708"/>
        <end position="844"/>
    </location>
</feature>
<dbReference type="InterPro" id="IPR003960">
    <property type="entry name" value="ATPase_AAA_CS"/>
</dbReference>
<comment type="subcellular location">
    <subcellularLocation>
        <location evidence="1">Cytoplasm</location>
        <location evidence="1">Cytosol</location>
    </subcellularLocation>
    <subcellularLocation>
        <location evidence="14">Peroxisome membrane</location>
    </subcellularLocation>
</comment>
<evidence type="ECO:0000256" key="4">
    <source>
        <dbReference type="ARBA" id="ARBA00022490"/>
    </source>
</evidence>
<dbReference type="InterPro" id="IPR029067">
    <property type="entry name" value="CDC48_domain_2-like_sf"/>
</dbReference>
<dbReference type="GO" id="GO:0005524">
    <property type="term" value="F:ATP binding"/>
    <property type="evidence" value="ECO:0007669"/>
    <property type="project" value="UniProtKB-KW"/>
</dbReference>
<evidence type="ECO:0000256" key="5">
    <source>
        <dbReference type="ARBA" id="ARBA00022737"/>
    </source>
</evidence>
<keyword evidence="3" id="KW-0813">Transport</keyword>
<evidence type="ECO:0000256" key="10">
    <source>
        <dbReference type="ARBA" id="ARBA00023136"/>
    </source>
</evidence>
<evidence type="ECO:0000256" key="15">
    <source>
        <dbReference type="ARBA" id="ARBA00064205"/>
    </source>
</evidence>
<dbReference type="CDD" id="cd19526">
    <property type="entry name" value="RecA-like_PEX1_r2"/>
    <property type="match status" value="1"/>
</dbReference>
<evidence type="ECO:0000256" key="12">
    <source>
        <dbReference type="ARBA" id="ARBA00032509"/>
    </source>
</evidence>
<dbReference type="Pfam" id="PF09262">
    <property type="entry name" value="PEX-1N"/>
    <property type="match status" value="1"/>
</dbReference>
<dbReference type="EMBL" id="JAVRBK010000003">
    <property type="protein sequence ID" value="KAK5645874.1"/>
    <property type="molecule type" value="Genomic_DNA"/>
</dbReference>
<dbReference type="Proteomes" id="UP001329430">
    <property type="component" value="Chromosome 3"/>
</dbReference>
<keyword evidence="5" id="KW-0677">Repeat</keyword>
<dbReference type="CDD" id="cd00009">
    <property type="entry name" value="AAA"/>
    <property type="match status" value="1"/>
</dbReference>
<keyword evidence="7" id="KW-0378">Hydrolase</keyword>
<keyword evidence="11" id="KW-0576">Peroxisome</keyword>
<dbReference type="InterPro" id="IPR027417">
    <property type="entry name" value="P-loop_NTPase"/>
</dbReference>
<dbReference type="GO" id="GO:0005829">
    <property type="term" value="C:cytosol"/>
    <property type="evidence" value="ECO:0007669"/>
    <property type="project" value="UniProtKB-SubCell"/>
</dbReference>
<sequence>MNSKIFTLKYITYKTCFCYVSEHNAKYFDKGITLEFNYDDKSTFFSAQPLLNLKENEIGLNRLQAQLLGLQEHASVMISCRYDVSGITKMVIRPKSIEDYEVLEILSESVQSTLLNQLQIVKKNQEFIIWITDALHLAVNVESMEPADLGRLDFLTEVEVAPPKSNILDIPDIPVSDKWNFLEFVNPFKKAQSKSKTDKVDNKYEKRCYPVCFKLYCVSDLPDVKVGEIDHFNVFVYKHNLPKNISSGDIFSLGIIIPPVTNNNTIEETFEVKNVVVQIHLVDNSTVGGSLTPIMYVHPCIFKHFDIEVGAKAFLNYDIPFNPLVNTIEICTNVKKSNNAIGKFKLLISRNSKVQKVVLNSDILIDCSGYQFSLKFLPSNVTFCIADSNFIRNCNFTVSERGCDVKNSKQLKQHKFCENFICFNEIIGPSFDLLTLMGPENLLLIGKPGSGKTTLTKLLMEKVALFPFYIRSEVISCKAIKGKSLESLNKIFMNKIANMTYYQPSLLILDDIHILCEKVVAGDAPSPESLNFDRVSEMLANILMESIKSNNINIIATSATLLKLNERIFSSRGRHLFKTVFEISELKKTDRVTLLQFLFKEKCQLDNVSMDYLAQKTDGFVIQDLVDFVDKAVFESVKEDNRNVTLSHCELAIQNSTALSLKDIRLHSPGDKDFDDIGGLEDVKKILIECMLWPVQYPHLFDNAPLRLQSGLLLYGPPGTGKTILAGAAAKQCGLRLISIKGPELLSKYIGASEQAVRDVFEKAQSAKPCILFFDEFDSLAPRRGHDSTGVTDRVVNQLLTQLDGVESVSGVCVLAATSRPDLLDPALLRPGRLDRQILCPLPNLPARLKILQSLSKKMKFAENVDLNVISQQSIGYSGADLQAVLYTAQLYTVEKLDVQALQGKAADYVMEINQYHLEEALRSTRPSLTKEENLKYQRIYSKFQSSSDLADIKGATQKATLA</sequence>
<dbReference type="InterPro" id="IPR015342">
    <property type="entry name" value="PEX1-N_C-lobe"/>
</dbReference>
<dbReference type="GO" id="GO:0016558">
    <property type="term" value="P:protein import into peroxisome matrix"/>
    <property type="evidence" value="ECO:0007669"/>
    <property type="project" value="TreeGrafter"/>
</dbReference>
<comment type="caution">
    <text evidence="17">The sequence shown here is derived from an EMBL/GenBank/DDBJ whole genome shotgun (WGS) entry which is preliminary data.</text>
</comment>
<evidence type="ECO:0000256" key="1">
    <source>
        <dbReference type="ARBA" id="ARBA00004514"/>
    </source>
</evidence>
<comment type="similarity">
    <text evidence="2">Belongs to the AAA ATPase family.</text>
</comment>
<dbReference type="SMART" id="SM00382">
    <property type="entry name" value="AAA"/>
    <property type="match status" value="2"/>
</dbReference>
<evidence type="ECO:0000256" key="9">
    <source>
        <dbReference type="ARBA" id="ARBA00022927"/>
    </source>
</evidence>
<proteinExistence type="inferred from homology"/>
<evidence type="ECO:0000256" key="8">
    <source>
        <dbReference type="ARBA" id="ARBA00022840"/>
    </source>
</evidence>
<dbReference type="InterPro" id="IPR003959">
    <property type="entry name" value="ATPase_AAA_core"/>
</dbReference>
<evidence type="ECO:0000313" key="18">
    <source>
        <dbReference type="Proteomes" id="UP001329430"/>
    </source>
</evidence>
<keyword evidence="18" id="KW-1185">Reference proteome</keyword>
<keyword evidence="6" id="KW-0547">Nucleotide-binding</keyword>
<dbReference type="FunFam" id="3.40.50.300:FF:000149">
    <property type="entry name" value="Nuclear valosin-containing protein-like"/>
    <property type="match status" value="1"/>
</dbReference>
<dbReference type="SUPFAM" id="SSF54585">
    <property type="entry name" value="Cdc48 domain 2-like"/>
    <property type="match status" value="1"/>
</dbReference>
<dbReference type="GO" id="GO:0016887">
    <property type="term" value="F:ATP hydrolysis activity"/>
    <property type="evidence" value="ECO:0007669"/>
    <property type="project" value="InterPro"/>
</dbReference>
<dbReference type="AlphaFoldDB" id="A0AAN7VL86"/>
<feature type="domain" description="AAA+ ATPase" evidence="16">
    <location>
        <begin position="438"/>
        <end position="581"/>
    </location>
</feature>
<dbReference type="InterPro" id="IPR003593">
    <property type="entry name" value="AAA+_ATPase"/>
</dbReference>
<accession>A0AAN7VL86</accession>
<dbReference type="Gene3D" id="3.40.50.300">
    <property type="entry name" value="P-loop containing nucleotide triphosphate hydrolases"/>
    <property type="match status" value="2"/>
</dbReference>
<gene>
    <name evidence="17" type="ORF">RI129_004338</name>
</gene>
<dbReference type="Pfam" id="PF00004">
    <property type="entry name" value="AAA"/>
    <property type="match status" value="2"/>
</dbReference>
<dbReference type="PROSITE" id="PS00674">
    <property type="entry name" value="AAA"/>
    <property type="match status" value="1"/>
</dbReference>
<evidence type="ECO:0000256" key="2">
    <source>
        <dbReference type="ARBA" id="ARBA00006914"/>
    </source>
</evidence>
<name>A0AAN7VL86_9COLE</name>
<dbReference type="GO" id="GO:0005778">
    <property type="term" value="C:peroxisomal membrane"/>
    <property type="evidence" value="ECO:0007669"/>
    <property type="project" value="UniProtKB-SubCell"/>
</dbReference>
<dbReference type="PANTHER" id="PTHR23077:SF12">
    <property type="entry name" value="PEROXISOMAL ATPASE PEX1"/>
    <property type="match status" value="1"/>
</dbReference>
<evidence type="ECO:0000256" key="14">
    <source>
        <dbReference type="ARBA" id="ARBA00046271"/>
    </source>
</evidence>
<dbReference type="InterPro" id="IPR050168">
    <property type="entry name" value="AAA_ATPase_domain"/>
</dbReference>
<evidence type="ECO:0000256" key="7">
    <source>
        <dbReference type="ARBA" id="ARBA00022801"/>
    </source>
</evidence>
<dbReference type="FunFam" id="1.10.8.60:FF:000105">
    <property type="entry name" value="PeRoXisome assembly factor"/>
    <property type="match status" value="1"/>
</dbReference>
<keyword evidence="9" id="KW-0653">Protein transport</keyword>
<dbReference type="SUPFAM" id="SSF52540">
    <property type="entry name" value="P-loop containing nucleoside triphosphate hydrolases"/>
    <property type="match status" value="2"/>
</dbReference>
<organism evidence="17 18">
    <name type="scientific">Pyrocoelia pectoralis</name>
    <dbReference type="NCBI Taxonomy" id="417401"/>
    <lineage>
        <taxon>Eukaryota</taxon>
        <taxon>Metazoa</taxon>
        <taxon>Ecdysozoa</taxon>
        <taxon>Arthropoda</taxon>
        <taxon>Hexapoda</taxon>
        <taxon>Insecta</taxon>
        <taxon>Pterygota</taxon>
        <taxon>Neoptera</taxon>
        <taxon>Endopterygota</taxon>
        <taxon>Coleoptera</taxon>
        <taxon>Polyphaga</taxon>
        <taxon>Elateriformia</taxon>
        <taxon>Elateroidea</taxon>
        <taxon>Lampyridae</taxon>
        <taxon>Lampyrinae</taxon>
        <taxon>Pyrocoelia</taxon>
    </lineage>
</organism>
<keyword evidence="8" id="KW-0067">ATP-binding</keyword>
<evidence type="ECO:0000256" key="11">
    <source>
        <dbReference type="ARBA" id="ARBA00023140"/>
    </source>
</evidence>